<proteinExistence type="inferred from homology"/>
<dbReference type="EC" id="2.3.1.-" evidence="11"/>
<evidence type="ECO:0000256" key="4">
    <source>
        <dbReference type="ARBA" id="ARBA00022475"/>
    </source>
</evidence>
<feature type="transmembrane region" description="Helical" evidence="12">
    <location>
        <begin position="149"/>
        <end position="168"/>
    </location>
</feature>
<feature type="transmembrane region" description="Helical" evidence="12">
    <location>
        <begin position="183"/>
        <end position="200"/>
    </location>
</feature>
<feature type="transmembrane region" description="Helical" evidence="12">
    <location>
        <begin position="76"/>
        <end position="97"/>
    </location>
</feature>
<feature type="transmembrane region" description="Helical" evidence="12">
    <location>
        <begin position="109"/>
        <end position="129"/>
    </location>
</feature>
<dbReference type="InterPro" id="IPR051085">
    <property type="entry name" value="MB_O-acyltransferase"/>
</dbReference>
<evidence type="ECO:0000256" key="1">
    <source>
        <dbReference type="ARBA" id="ARBA00004651"/>
    </source>
</evidence>
<keyword evidence="14" id="KW-1185">Reference proteome</keyword>
<keyword evidence="5 11" id="KW-0808">Transferase</keyword>
<dbReference type="PANTHER" id="PTHR13285:SF23">
    <property type="entry name" value="TEICHOIC ACID D-ALANYLTRANSFERASE"/>
    <property type="match status" value="1"/>
</dbReference>
<organism evidence="13 14">
    <name type="scientific">Ahniella affigens</name>
    <dbReference type="NCBI Taxonomy" id="2021234"/>
    <lineage>
        <taxon>Bacteria</taxon>
        <taxon>Pseudomonadati</taxon>
        <taxon>Pseudomonadota</taxon>
        <taxon>Gammaproteobacteria</taxon>
        <taxon>Lysobacterales</taxon>
        <taxon>Rhodanobacteraceae</taxon>
        <taxon>Ahniella</taxon>
    </lineage>
</organism>
<evidence type="ECO:0000256" key="9">
    <source>
        <dbReference type="ARBA" id="ARBA00023136"/>
    </source>
</evidence>
<dbReference type="PIRSF" id="PIRSF016636">
    <property type="entry name" value="AlgI_DltB"/>
    <property type="match status" value="1"/>
</dbReference>
<keyword evidence="6 11" id="KW-0812">Transmembrane</keyword>
<evidence type="ECO:0000256" key="10">
    <source>
        <dbReference type="ARBA" id="ARBA00023315"/>
    </source>
</evidence>
<comment type="subcellular location">
    <subcellularLocation>
        <location evidence="11">Cell inner membrane</location>
    </subcellularLocation>
    <subcellularLocation>
        <location evidence="1">Cell membrane</location>
        <topology evidence="1">Multi-pass membrane protein</topology>
    </subcellularLocation>
</comment>
<dbReference type="PANTHER" id="PTHR13285">
    <property type="entry name" value="ACYLTRANSFERASE"/>
    <property type="match status" value="1"/>
</dbReference>
<evidence type="ECO:0000313" key="13">
    <source>
        <dbReference type="EMBL" id="AVP97303.1"/>
    </source>
</evidence>
<evidence type="ECO:0000256" key="12">
    <source>
        <dbReference type="SAM" id="Phobius"/>
    </source>
</evidence>
<dbReference type="RefSeq" id="WP_106891227.1">
    <property type="nucleotide sequence ID" value="NZ_CP027860.1"/>
</dbReference>
<evidence type="ECO:0000256" key="11">
    <source>
        <dbReference type="PIRNR" id="PIRNR016636"/>
    </source>
</evidence>
<feature type="transmembrane region" description="Helical" evidence="12">
    <location>
        <begin position="319"/>
        <end position="341"/>
    </location>
</feature>
<dbReference type="KEGG" id="xba:C7S18_08905"/>
<keyword evidence="4 11" id="KW-1003">Cell membrane</keyword>
<keyword evidence="8 12" id="KW-1133">Transmembrane helix</keyword>
<feature type="transmembrane region" description="Helical" evidence="12">
    <location>
        <begin position="405"/>
        <end position="423"/>
    </location>
</feature>
<dbReference type="InterPro" id="IPR004299">
    <property type="entry name" value="MBOAT_fam"/>
</dbReference>
<evidence type="ECO:0000256" key="3">
    <source>
        <dbReference type="ARBA" id="ARBA00010323"/>
    </source>
</evidence>
<dbReference type="InterPro" id="IPR028362">
    <property type="entry name" value="AlgI"/>
</dbReference>
<dbReference type="GO" id="GO:0005886">
    <property type="term" value="C:plasma membrane"/>
    <property type="evidence" value="ECO:0007669"/>
    <property type="project" value="UniProtKB-SubCell"/>
</dbReference>
<evidence type="ECO:0000256" key="6">
    <source>
        <dbReference type="ARBA" id="ARBA00022692"/>
    </source>
</evidence>
<keyword evidence="11" id="KW-0997">Cell inner membrane</keyword>
<sequence length="466" mass="53050">MNFNSWHFVAFFLVVFLVTLPMQRYSTLWRVTMLAASYYFYGSWNWMYLGLIMFSTVFDFWIGLKLDRTPHVKRWIVASVIINLGVLAFFKYANFALSSANWGLSALDAAFRFNAIDVLLPVGISFYTFQSMSYTIDVYRGDLKPRKSLLDYALFVAFFPQLVAGPIVRASEFFKDLDSPKTIPLKGIGYGLILIALGYVKKVVFADTLAEVGDPVWTNPGAHSGWDTLMAVYAFAFQIYFDFSGYTDIAIGIAMLFGFEFPKNFNYPYMALSIQDFWRRWHMTLSRWLRDYLYIALGGNRISVSRTYINLFLTMLLGGLWHGASWNFVIWGALHGSYLVIERLVLNRIPGWQSEALPAKLLRWFVTFHLVCLAWVFFRADTFAGALQVLNQIGGIVAEGFNQGAVNGLAILAFLLGVQWVFAKFDLKHRIGAGHWALHVAVTTAAILTLVLFTPQTAAPFIYFQF</sequence>
<dbReference type="GO" id="GO:0042121">
    <property type="term" value="P:alginic acid biosynthetic process"/>
    <property type="evidence" value="ECO:0007669"/>
    <property type="project" value="UniProtKB-UniRule"/>
</dbReference>
<dbReference type="InterPro" id="IPR024194">
    <property type="entry name" value="Ac/AlaTfrase_AlgI/DltB"/>
</dbReference>
<gene>
    <name evidence="13" type="ORF">C7S18_08905</name>
</gene>
<dbReference type="AlphaFoldDB" id="A0A2P1PR23"/>
<comment type="similarity">
    <text evidence="3 11">Belongs to the membrane-bound acyltransferase family.</text>
</comment>
<evidence type="ECO:0000256" key="8">
    <source>
        <dbReference type="ARBA" id="ARBA00022989"/>
    </source>
</evidence>
<feature type="transmembrane region" description="Helical" evidence="12">
    <location>
        <begin position="435"/>
        <end position="454"/>
    </location>
</feature>
<protein>
    <recommendedName>
        <fullName evidence="11">Probable alginate O-acetylase</fullName>
        <ecNumber evidence="11">2.3.1.-</ecNumber>
    </recommendedName>
</protein>
<dbReference type="EMBL" id="CP027860">
    <property type="protein sequence ID" value="AVP97303.1"/>
    <property type="molecule type" value="Genomic_DNA"/>
</dbReference>
<reference evidence="13 14" key="2">
    <citation type="submission" date="2018-03" db="EMBL/GenBank/DDBJ databases">
        <authorList>
            <person name="Keele B.F."/>
        </authorList>
    </citation>
    <scope>NUCLEOTIDE SEQUENCE [LARGE SCALE GENOMIC DNA]</scope>
    <source>
        <strain evidence="13 14">D13</strain>
    </source>
</reference>
<evidence type="ECO:0000256" key="5">
    <source>
        <dbReference type="ARBA" id="ARBA00022679"/>
    </source>
</evidence>
<keyword evidence="10 11" id="KW-0012">Acyltransferase</keyword>
<comment type="pathway">
    <text evidence="2 11">Glycan biosynthesis; alginate biosynthesis.</text>
</comment>
<keyword evidence="9 11" id="KW-0472">Membrane</keyword>
<dbReference type="OrthoDB" id="139172at2"/>
<dbReference type="PIRSF" id="PIRSF500217">
    <property type="entry name" value="AlgI"/>
    <property type="match status" value="1"/>
</dbReference>
<feature type="transmembrane region" description="Helical" evidence="12">
    <location>
        <begin position="46"/>
        <end position="64"/>
    </location>
</feature>
<dbReference type="Proteomes" id="UP000241074">
    <property type="component" value="Chromosome"/>
</dbReference>
<evidence type="ECO:0000313" key="14">
    <source>
        <dbReference type="Proteomes" id="UP000241074"/>
    </source>
</evidence>
<feature type="transmembrane region" description="Helical" evidence="12">
    <location>
        <begin position="361"/>
        <end position="378"/>
    </location>
</feature>
<evidence type="ECO:0000256" key="2">
    <source>
        <dbReference type="ARBA" id="ARBA00005182"/>
    </source>
</evidence>
<dbReference type="UniPathway" id="UPA00286"/>
<evidence type="ECO:0000256" key="7">
    <source>
        <dbReference type="ARBA" id="ARBA00022841"/>
    </source>
</evidence>
<keyword evidence="7 11" id="KW-0016">Alginate biosynthesis</keyword>
<dbReference type="Pfam" id="PF03062">
    <property type="entry name" value="MBOAT"/>
    <property type="match status" value="1"/>
</dbReference>
<reference evidence="13 14" key="1">
    <citation type="submission" date="2018-03" db="EMBL/GenBank/DDBJ databases">
        <title>Ahniella affigens gen. nov., sp. nov., a gammaproteobacterium isolated from sandy soil near a stream.</title>
        <authorList>
            <person name="Ko Y."/>
            <person name="Kim J.-H."/>
        </authorList>
    </citation>
    <scope>NUCLEOTIDE SEQUENCE [LARGE SCALE GENOMIC DNA]</scope>
    <source>
        <strain evidence="13 14">D13</strain>
    </source>
</reference>
<accession>A0A2P1PR23</accession>
<name>A0A2P1PR23_9GAMM</name>
<dbReference type="GO" id="GO:0016746">
    <property type="term" value="F:acyltransferase activity"/>
    <property type="evidence" value="ECO:0007669"/>
    <property type="project" value="UniProtKB-KW"/>
</dbReference>